<dbReference type="Gene3D" id="3.30.160.60">
    <property type="entry name" value="Classic Zinc Finger"/>
    <property type="match status" value="6"/>
</dbReference>
<feature type="domain" description="C2H2-type" evidence="14">
    <location>
        <begin position="637"/>
        <end position="664"/>
    </location>
</feature>
<keyword evidence="8" id="KW-0238">DNA-binding</keyword>
<dbReference type="GO" id="GO:0008270">
    <property type="term" value="F:zinc ion binding"/>
    <property type="evidence" value="ECO:0007669"/>
    <property type="project" value="UniProtKB-KW"/>
</dbReference>
<sequence length="1364" mass="147580">MFDDSNLWCNDCEHGIAGECNRHGALHIVSDSPVLSRAQQSLPTVLEFRQSGDKTQGLSVFSKEFIKHRTRFGPLQAPKKKGRACRSSSNIDTSTTAGRLEFRLFKGDRDRGPVVCLNTVPGNEDFCNWMVLVAPARDHQQQNLVAFQYNAAIYFVTTKDIAPGEELRVWYAKEYAAIMGTRPLAKPSDVPAVLEEPPGRQLRPRICPVCRQQRSACTCPPPLLHGRQAAKPSRSVPGVPRQQVGRTRKAGKEVSEQRHEIALPITSSTEAARLETRFSSASASASGISAISSRGTYAASSDASLEALTNPESSTSLLTHHPHSSSSVENAETIEGTNLPRINIPLVFESSSDPTLHHVIGVAFTRTGTSVSGRISHVLSENVLSSGLRSVAARKQYSSQSSSLVEPSVCISERESTTTRHVVVGSSLSTGSDISSEQPSVPVSSKVNILKSQFSDASALESTSEKEKLDERNVDVAPVSSMKSLSTLSTSTTLRTLGDDPRPKTRSSLEILPTPSSSRGAFMLLRSKLRPRTLRLSLKSKLESTLVEGSQRVGQAAKSFHGQEVRKSEEQGAKTKKDLKNEENIQRQKETSISESSQGKGTEGSCGSQSSNGDSVMEIESGPQGKPVTGVRKKESYTCPICLMIFSSLLKLSQHVESHSGLSGSSLAASGILPSNPGGSNGKKKGSHVCHICSKAFVSLGKLSQHLEVHTSSSSKFEELEMSGITGIRGGGGKRRSGHTCRVCSKVFVSPGRLSNHMYAAHPGLSSSSLSVGELTTPGVSAVASVSGVRRKGNHVCPICSKVFGSPGKLSQHMYSHTGERPFVCSECSKAFSSKFKLVRHALIHSSDSERRYRCNACDRSFHRKDHLQNHAKVHSVVRARWRCDRCGREYGSPLSHRRHLALHAAQDDGALDCGVCGRHFSTTPDILHHLKVHAGSRTVKSPADRKFRCDHCERRFFTRKDVRRHLVVHTGKRDFLCQFCPQRFGRKDHLVRHIKKSHHQGSVPASSRVARGGRRHKVTVPSVAPPKSVITPSTSTAGAQTRAVEGIQTQATVYGSTSGVEGRMEDVILLPRSPPSYIESKVEETRVLSQATLLDDPSLTRRQIVASESALKISGIETVLQSTSPGYAAERTRVPGATDVIPKSEEASLIPAVSTMDQSTGTPLGLVYGHPPPPPYPSGDLQSQTFKVFEEGNREGMIKLEPPSSSRVGDLTHLLSLIPSTSQASVLSETLSGVEHDSLLMAAQHIRTEEDIQRLLTGGTEQTQLLTSEEQSLLHLMATAASSVVGLDLPSEESAPGTSSAASATPGESDVMASLLASGSREEEMIASTTTTPLPRFTQAFQSQQQQQHHQQQPPSQQQQEQR</sequence>
<dbReference type="Pfam" id="PF21549">
    <property type="entry name" value="PRDM2_PR"/>
    <property type="match status" value="1"/>
</dbReference>
<dbReference type="Pfam" id="PF00096">
    <property type="entry name" value="zf-C2H2"/>
    <property type="match status" value="2"/>
</dbReference>
<keyword evidence="17" id="KW-1185">Reference proteome</keyword>
<evidence type="ECO:0000256" key="5">
    <source>
        <dbReference type="ARBA" id="ARBA00022771"/>
    </source>
</evidence>
<keyword evidence="9" id="KW-0010">Activator</keyword>
<dbReference type="Proteomes" id="UP000027135">
    <property type="component" value="Unassembled WGS sequence"/>
</dbReference>
<dbReference type="PROSITE" id="PS50280">
    <property type="entry name" value="SET"/>
    <property type="match status" value="1"/>
</dbReference>
<feature type="compositionally biased region" description="Low complexity" evidence="13">
    <location>
        <begin position="1343"/>
        <end position="1364"/>
    </location>
</feature>
<evidence type="ECO:0000256" key="1">
    <source>
        <dbReference type="ARBA" id="ARBA00004123"/>
    </source>
</evidence>
<evidence type="ECO:0000256" key="12">
    <source>
        <dbReference type="PROSITE-ProRule" id="PRU00042"/>
    </source>
</evidence>
<dbReference type="Gene3D" id="2.170.270.10">
    <property type="entry name" value="SET domain"/>
    <property type="match status" value="1"/>
</dbReference>
<dbReference type="InterPro" id="IPR036236">
    <property type="entry name" value="Znf_C2H2_sf"/>
</dbReference>
<dbReference type="PROSITE" id="PS50157">
    <property type="entry name" value="ZINC_FINGER_C2H2_2"/>
    <property type="match status" value="10"/>
</dbReference>
<evidence type="ECO:0000256" key="2">
    <source>
        <dbReference type="ARBA" id="ARBA00006991"/>
    </source>
</evidence>
<dbReference type="FunFam" id="3.30.160.60:FF:000100">
    <property type="entry name" value="Zinc finger 45-like"/>
    <property type="match status" value="1"/>
</dbReference>
<evidence type="ECO:0000313" key="16">
    <source>
        <dbReference type="EMBL" id="KDR22275.1"/>
    </source>
</evidence>
<keyword evidence="5 12" id="KW-0863">Zinc-finger</keyword>
<dbReference type="GO" id="GO:0008170">
    <property type="term" value="F:N-methyltransferase activity"/>
    <property type="evidence" value="ECO:0007669"/>
    <property type="project" value="UniProtKB-ARBA"/>
</dbReference>
<feature type="region of interest" description="Disordered" evidence="13">
    <location>
        <begin position="225"/>
        <end position="268"/>
    </location>
</feature>
<keyword evidence="3" id="KW-0479">Metal-binding</keyword>
<feature type="domain" description="C2H2-type" evidence="14">
    <location>
        <begin position="823"/>
        <end position="850"/>
    </location>
</feature>
<keyword evidence="11" id="KW-0539">Nucleus</keyword>
<feature type="domain" description="C2H2-type" evidence="14">
    <location>
        <begin position="948"/>
        <end position="975"/>
    </location>
</feature>
<feature type="compositionally biased region" description="Polar residues" evidence="13">
    <location>
        <begin position="593"/>
        <end position="614"/>
    </location>
</feature>
<evidence type="ECO:0008006" key="18">
    <source>
        <dbReference type="Google" id="ProtNLM"/>
    </source>
</evidence>
<dbReference type="OMA" id="DVRICAS"/>
<keyword evidence="4" id="KW-0677">Repeat</keyword>
<feature type="compositionally biased region" description="Basic and acidic residues" evidence="13">
    <location>
        <begin position="561"/>
        <end position="592"/>
    </location>
</feature>
<dbReference type="InterPro" id="IPR013087">
    <property type="entry name" value="Znf_C2H2_type"/>
</dbReference>
<evidence type="ECO:0000256" key="13">
    <source>
        <dbReference type="SAM" id="MobiDB-lite"/>
    </source>
</evidence>
<keyword evidence="6" id="KW-0862">Zinc</keyword>
<name>A0A067RNU1_ZOONE</name>
<evidence type="ECO:0000256" key="7">
    <source>
        <dbReference type="ARBA" id="ARBA00023015"/>
    </source>
</evidence>
<dbReference type="PANTHER" id="PTHR24379:SF121">
    <property type="entry name" value="C2H2-TYPE DOMAIN-CONTAINING PROTEIN"/>
    <property type="match status" value="1"/>
</dbReference>
<dbReference type="SUPFAM" id="SSF57667">
    <property type="entry name" value="beta-beta-alpha zinc fingers"/>
    <property type="match status" value="4"/>
</dbReference>
<feature type="region of interest" description="Disordered" evidence="13">
    <location>
        <begin position="998"/>
        <end position="1038"/>
    </location>
</feature>
<gene>
    <name evidence="16" type="ORF">L798_02381</name>
</gene>
<feature type="region of interest" description="Disordered" evidence="13">
    <location>
        <begin position="485"/>
        <end position="516"/>
    </location>
</feature>
<dbReference type="GO" id="GO:0008276">
    <property type="term" value="F:protein methyltransferase activity"/>
    <property type="evidence" value="ECO:0007669"/>
    <property type="project" value="UniProtKB-ARBA"/>
</dbReference>
<feature type="domain" description="C2H2-type" evidence="14">
    <location>
        <begin position="882"/>
        <end position="909"/>
    </location>
</feature>
<dbReference type="FunFam" id="3.30.160.60:FF:000295">
    <property type="entry name" value="zinc finger protein 19"/>
    <property type="match status" value="1"/>
</dbReference>
<dbReference type="PROSITE" id="PS00028">
    <property type="entry name" value="ZINC_FINGER_C2H2_1"/>
    <property type="match status" value="10"/>
</dbReference>
<evidence type="ECO:0000256" key="8">
    <source>
        <dbReference type="ARBA" id="ARBA00023125"/>
    </source>
</evidence>
<dbReference type="FunFam" id="3.30.160.60:FF:000256">
    <property type="entry name" value="PLAG1 like zinc finger 2"/>
    <property type="match status" value="1"/>
</dbReference>
<dbReference type="InterPro" id="IPR046341">
    <property type="entry name" value="SET_dom_sf"/>
</dbReference>
<feature type="compositionally biased region" description="Low complexity" evidence="13">
    <location>
        <begin position="1293"/>
        <end position="1310"/>
    </location>
</feature>
<dbReference type="InterPro" id="IPR001214">
    <property type="entry name" value="SET_dom"/>
</dbReference>
<dbReference type="InParanoid" id="A0A067RNU1"/>
<feature type="region of interest" description="Disordered" evidence="13">
    <location>
        <begin position="545"/>
        <end position="631"/>
    </location>
</feature>
<feature type="region of interest" description="Disordered" evidence="13">
    <location>
        <begin position="1290"/>
        <end position="1364"/>
    </location>
</feature>
<dbReference type="PANTHER" id="PTHR24379">
    <property type="entry name" value="KRAB AND ZINC FINGER DOMAIN-CONTAINING"/>
    <property type="match status" value="1"/>
</dbReference>
<feature type="compositionally biased region" description="Low complexity" evidence="13">
    <location>
        <begin position="313"/>
        <end position="327"/>
    </location>
</feature>
<evidence type="ECO:0000256" key="10">
    <source>
        <dbReference type="ARBA" id="ARBA00023163"/>
    </source>
</evidence>
<evidence type="ECO:0000256" key="11">
    <source>
        <dbReference type="ARBA" id="ARBA00023242"/>
    </source>
</evidence>
<evidence type="ECO:0000256" key="6">
    <source>
        <dbReference type="ARBA" id="ARBA00022833"/>
    </source>
</evidence>
<feature type="domain" description="C2H2-type" evidence="14">
    <location>
        <begin position="795"/>
        <end position="822"/>
    </location>
</feature>
<dbReference type="GO" id="GO:0010557">
    <property type="term" value="P:positive regulation of macromolecule biosynthetic process"/>
    <property type="evidence" value="ECO:0007669"/>
    <property type="project" value="UniProtKB-ARBA"/>
</dbReference>
<dbReference type="GO" id="GO:0005634">
    <property type="term" value="C:nucleus"/>
    <property type="evidence" value="ECO:0007669"/>
    <property type="project" value="UniProtKB-SubCell"/>
</dbReference>
<evidence type="ECO:0000256" key="3">
    <source>
        <dbReference type="ARBA" id="ARBA00022723"/>
    </source>
</evidence>
<feature type="domain" description="C2H2-type" evidence="14">
    <location>
        <begin position="739"/>
        <end position="767"/>
    </location>
</feature>
<keyword evidence="10" id="KW-0804">Transcription</keyword>
<proteinExistence type="inferred from homology"/>
<feature type="domain" description="C2H2-type" evidence="14">
    <location>
        <begin position="853"/>
        <end position="880"/>
    </location>
</feature>
<comment type="similarity">
    <text evidence="2">Belongs to the krueppel C2H2-type zinc-finger protein family.</text>
</comment>
<keyword evidence="7" id="KW-0805">Transcription regulation</keyword>
<dbReference type="SMART" id="SM00355">
    <property type="entry name" value="ZnF_C2H2"/>
    <property type="match status" value="10"/>
</dbReference>
<evidence type="ECO:0000256" key="4">
    <source>
        <dbReference type="ARBA" id="ARBA00022737"/>
    </source>
</evidence>
<feature type="domain" description="C2H2-type" evidence="14">
    <location>
        <begin position="688"/>
        <end position="715"/>
    </location>
</feature>
<dbReference type="FunFam" id="3.30.160.60:FF:000231">
    <property type="entry name" value="PLAG1 like zinc finger 2"/>
    <property type="match status" value="1"/>
</dbReference>
<feature type="domain" description="C2H2-type" evidence="14">
    <location>
        <begin position="976"/>
        <end position="1005"/>
    </location>
</feature>
<evidence type="ECO:0000256" key="9">
    <source>
        <dbReference type="ARBA" id="ARBA00023159"/>
    </source>
</evidence>
<dbReference type="GO" id="GO:0003677">
    <property type="term" value="F:DNA binding"/>
    <property type="evidence" value="ECO:0007669"/>
    <property type="project" value="UniProtKB-KW"/>
</dbReference>
<feature type="compositionally biased region" description="Basic and acidic residues" evidence="13">
    <location>
        <begin position="250"/>
        <end position="261"/>
    </location>
</feature>
<reference evidence="16 17" key="1">
    <citation type="journal article" date="2014" name="Nat. Commun.">
        <title>Molecular traces of alternative social organization in a termite genome.</title>
        <authorList>
            <person name="Terrapon N."/>
            <person name="Li C."/>
            <person name="Robertson H.M."/>
            <person name="Ji L."/>
            <person name="Meng X."/>
            <person name="Booth W."/>
            <person name="Chen Z."/>
            <person name="Childers C.P."/>
            <person name="Glastad K.M."/>
            <person name="Gokhale K."/>
            <person name="Gowin J."/>
            <person name="Gronenberg W."/>
            <person name="Hermansen R.A."/>
            <person name="Hu H."/>
            <person name="Hunt B.G."/>
            <person name="Huylmans A.K."/>
            <person name="Khalil S.M."/>
            <person name="Mitchell R.D."/>
            <person name="Munoz-Torres M.C."/>
            <person name="Mustard J.A."/>
            <person name="Pan H."/>
            <person name="Reese J.T."/>
            <person name="Scharf M.E."/>
            <person name="Sun F."/>
            <person name="Vogel H."/>
            <person name="Xiao J."/>
            <person name="Yang W."/>
            <person name="Yang Z."/>
            <person name="Yang Z."/>
            <person name="Zhou J."/>
            <person name="Zhu J."/>
            <person name="Brent C.S."/>
            <person name="Elsik C.G."/>
            <person name="Goodisman M.A."/>
            <person name="Liberles D.A."/>
            <person name="Roe R.M."/>
            <person name="Vargo E.L."/>
            <person name="Vilcinskas A."/>
            <person name="Wang J."/>
            <person name="Bornberg-Bauer E."/>
            <person name="Korb J."/>
            <person name="Zhang G."/>
            <person name="Liebig J."/>
        </authorList>
    </citation>
    <scope>NUCLEOTIDE SEQUENCE [LARGE SCALE GENOMIC DNA]</scope>
    <source>
        <tissue evidence="16">Whole organism</tissue>
    </source>
</reference>
<organism evidence="16 17">
    <name type="scientific">Zootermopsis nevadensis</name>
    <name type="common">Dampwood termite</name>
    <dbReference type="NCBI Taxonomy" id="136037"/>
    <lineage>
        <taxon>Eukaryota</taxon>
        <taxon>Metazoa</taxon>
        <taxon>Ecdysozoa</taxon>
        <taxon>Arthropoda</taxon>
        <taxon>Hexapoda</taxon>
        <taxon>Insecta</taxon>
        <taxon>Pterygota</taxon>
        <taxon>Neoptera</taxon>
        <taxon>Polyneoptera</taxon>
        <taxon>Dictyoptera</taxon>
        <taxon>Blattodea</taxon>
        <taxon>Blattoidea</taxon>
        <taxon>Termitoidae</taxon>
        <taxon>Termopsidae</taxon>
        <taxon>Zootermopsis</taxon>
    </lineage>
</organism>
<dbReference type="EMBL" id="KK852513">
    <property type="protein sequence ID" value="KDR22275.1"/>
    <property type="molecule type" value="Genomic_DNA"/>
</dbReference>
<feature type="domain" description="SET" evidence="15">
    <location>
        <begin position="44"/>
        <end position="172"/>
    </location>
</feature>
<feature type="compositionally biased region" description="Low complexity" evidence="13">
    <location>
        <begin position="485"/>
        <end position="496"/>
    </location>
</feature>
<protein>
    <recommendedName>
        <fullName evidence="18">PR domain zinc finger protein 10</fullName>
    </recommendedName>
</protein>
<dbReference type="eggNOG" id="KOG1721">
    <property type="taxonomic scope" value="Eukaryota"/>
</dbReference>
<evidence type="ECO:0000259" key="14">
    <source>
        <dbReference type="PROSITE" id="PS50157"/>
    </source>
</evidence>
<dbReference type="GO" id="GO:0010468">
    <property type="term" value="P:regulation of gene expression"/>
    <property type="evidence" value="ECO:0007669"/>
    <property type="project" value="UniProtKB-ARBA"/>
</dbReference>
<evidence type="ECO:0000259" key="15">
    <source>
        <dbReference type="PROSITE" id="PS50280"/>
    </source>
</evidence>
<accession>A0A067RNU1</accession>
<feature type="domain" description="C2H2-type" evidence="14">
    <location>
        <begin position="912"/>
        <end position="939"/>
    </location>
</feature>
<evidence type="ECO:0000313" key="17">
    <source>
        <dbReference type="Proteomes" id="UP000027135"/>
    </source>
</evidence>
<dbReference type="GO" id="GO:0008757">
    <property type="term" value="F:S-adenosylmethionine-dependent methyltransferase activity"/>
    <property type="evidence" value="ECO:0007669"/>
    <property type="project" value="UniProtKB-ARBA"/>
</dbReference>
<comment type="subcellular location">
    <subcellularLocation>
        <location evidence="1">Nucleus</location>
    </subcellularLocation>
</comment>
<dbReference type="Pfam" id="PF13894">
    <property type="entry name" value="zf-C2H2_4"/>
    <property type="match status" value="1"/>
</dbReference>
<feature type="region of interest" description="Disordered" evidence="13">
    <location>
        <begin position="311"/>
        <end position="330"/>
    </location>
</feature>